<gene>
    <name evidence="3" type="ORF">CAUJ_LOCUS11845</name>
</gene>
<evidence type="ECO:0000313" key="3">
    <source>
        <dbReference type="EMBL" id="CAD6195927.1"/>
    </source>
</evidence>
<reference evidence="3" key="1">
    <citation type="submission" date="2020-10" db="EMBL/GenBank/DDBJ databases">
        <authorList>
            <person name="Kikuchi T."/>
        </authorList>
    </citation>
    <scope>NUCLEOTIDE SEQUENCE</scope>
    <source>
        <strain evidence="3">NKZ352</strain>
    </source>
</reference>
<keyword evidence="2" id="KW-1133">Transmembrane helix</keyword>
<evidence type="ECO:0000313" key="4">
    <source>
        <dbReference type="Proteomes" id="UP000835052"/>
    </source>
</evidence>
<feature type="compositionally biased region" description="Basic and acidic residues" evidence="1">
    <location>
        <begin position="91"/>
        <end position="103"/>
    </location>
</feature>
<proteinExistence type="predicted"/>
<organism evidence="3 4">
    <name type="scientific">Caenorhabditis auriculariae</name>
    <dbReference type="NCBI Taxonomy" id="2777116"/>
    <lineage>
        <taxon>Eukaryota</taxon>
        <taxon>Metazoa</taxon>
        <taxon>Ecdysozoa</taxon>
        <taxon>Nematoda</taxon>
        <taxon>Chromadorea</taxon>
        <taxon>Rhabditida</taxon>
        <taxon>Rhabditina</taxon>
        <taxon>Rhabditomorpha</taxon>
        <taxon>Rhabditoidea</taxon>
        <taxon>Rhabditidae</taxon>
        <taxon>Peloderinae</taxon>
        <taxon>Caenorhabditis</taxon>
    </lineage>
</organism>
<comment type="caution">
    <text evidence="3">The sequence shown here is derived from an EMBL/GenBank/DDBJ whole genome shotgun (WGS) entry which is preliminary data.</text>
</comment>
<evidence type="ECO:0000256" key="1">
    <source>
        <dbReference type="SAM" id="MobiDB-lite"/>
    </source>
</evidence>
<dbReference type="Proteomes" id="UP000835052">
    <property type="component" value="Unassembled WGS sequence"/>
</dbReference>
<keyword evidence="2" id="KW-0812">Transmembrane</keyword>
<sequence>MTPTSVATTTTPHIPQCSCKEREKTTNMEGNRSDCKQTLNDAVAYIAVLLGFLLIVSIIFTTCLVVKFKNVLKRRNRKRDSVDECSAQNSFKEERGRNCGGEERLQEVTTDLDPSFTVLKQHVQPEEAPAQMYLSV</sequence>
<keyword evidence="4" id="KW-1185">Reference proteome</keyword>
<accession>A0A8S1HH41</accession>
<evidence type="ECO:0000256" key="2">
    <source>
        <dbReference type="SAM" id="Phobius"/>
    </source>
</evidence>
<keyword evidence="2" id="KW-0472">Membrane</keyword>
<protein>
    <submittedName>
        <fullName evidence="3">Uncharacterized protein</fullName>
    </submittedName>
</protein>
<dbReference type="EMBL" id="CAJGYM010000062">
    <property type="protein sequence ID" value="CAD6195927.1"/>
    <property type="molecule type" value="Genomic_DNA"/>
</dbReference>
<name>A0A8S1HH41_9PELO</name>
<feature type="transmembrane region" description="Helical" evidence="2">
    <location>
        <begin position="42"/>
        <end position="68"/>
    </location>
</feature>
<feature type="region of interest" description="Disordered" evidence="1">
    <location>
        <begin position="83"/>
        <end position="103"/>
    </location>
</feature>
<dbReference type="AlphaFoldDB" id="A0A8S1HH41"/>